<dbReference type="GO" id="GO:0016887">
    <property type="term" value="F:ATP hydrolysis activity"/>
    <property type="evidence" value="ECO:0007669"/>
    <property type="project" value="InterPro"/>
</dbReference>
<dbReference type="eggNOG" id="COG1131">
    <property type="taxonomic scope" value="Bacteria"/>
</dbReference>
<dbReference type="GO" id="GO:0005524">
    <property type="term" value="F:ATP binding"/>
    <property type="evidence" value="ECO:0007669"/>
    <property type="project" value="InterPro"/>
</dbReference>
<protein>
    <submittedName>
        <fullName evidence="4">ABC transporter</fullName>
    </submittedName>
</protein>
<organism evidence="4 5">
    <name type="scientific">Paenibacillus pini JCM 16418</name>
    <dbReference type="NCBI Taxonomy" id="1236976"/>
    <lineage>
        <taxon>Bacteria</taxon>
        <taxon>Bacillati</taxon>
        <taxon>Bacillota</taxon>
        <taxon>Bacilli</taxon>
        <taxon>Bacillales</taxon>
        <taxon>Paenibacillaceae</taxon>
        <taxon>Paenibacillus</taxon>
    </lineage>
</organism>
<dbReference type="RefSeq" id="WP_242403682.1">
    <property type="nucleotide sequence ID" value="NZ_BAVZ01000001.1"/>
</dbReference>
<dbReference type="Proteomes" id="UP000019364">
    <property type="component" value="Unassembled WGS sequence"/>
</dbReference>
<keyword evidence="5" id="KW-1185">Reference proteome</keyword>
<evidence type="ECO:0000313" key="5">
    <source>
        <dbReference type="Proteomes" id="UP000019364"/>
    </source>
</evidence>
<accession>W7YVZ3</accession>
<dbReference type="PROSITE" id="PS50893">
    <property type="entry name" value="ABC_TRANSPORTER_2"/>
    <property type="match status" value="1"/>
</dbReference>
<evidence type="ECO:0000313" key="4">
    <source>
        <dbReference type="EMBL" id="GAF06544.1"/>
    </source>
</evidence>
<evidence type="ECO:0000259" key="3">
    <source>
        <dbReference type="PROSITE" id="PS50893"/>
    </source>
</evidence>
<dbReference type="Pfam" id="PF00005">
    <property type="entry name" value="ABC_tran"/>
    <property type="match status" value="1"/>
</dbReference>
<name>W7YVZ3_9BACL</name>
<reference evidence="4 5" key="1">
    <citation type="journal article" date="2014" name="Genome Announc.">
        <title>Draft Genome Sequence of Paenibacillus pini JCM 16418T, Isolated from the Rhizosphere of Pine Tree.</title>
        <authorList>
            <person name="Yuki M."/>
            <person name="Oshima K."/>
            <person name="Suda W."/>
            <person name="Oshida Y."/>
            <person name="Kitamura K."/>
            <person name="Iida Y."/>
            <person name="Hattori M."/>
            <person name="Ohkuma M."/>
        </authorList>
    </citation>
    <scope>NUCLEOTIDE SEQUENCE [LARGE SCALE GENOMIC DNA]</scope>
    <source>
        <strain evidence="4 5">JCM 16418</strain>
    </source>
</reference>
<sequence length="168" mass="18413">MTNLLKVEHLSKQFKGHPVVKDISFNIEEGHCVALLGPNGAGKTTTLHMLTGLLKATSGHIRLLVNGQEVADPRQYIGYLPQTPTFYPWMTGQEFVQYSAELSGLTLLEARGRTKEWLEQVGLTDAARRKIGGYSGGMKQRLGFAQALIHEPKLLILDEPVSALDCGA</sequence>
<feature type="domain" description="ABC transporter" evidence="3">
    <location>
        <begin position="5"/>
        <end position="168"/>
    </location>
</feature>
<dbReference type="AlphaFoldDB" id="W7YVZ3"/>
<dbReference type="InterPro" id="IPR003439">
    <property type="entry name" value="ABC_transporter-like_ATP-bd"/>
</dbReference>
<dbReference type="SUPFAM" id="SSF52540">
    <property type="entry name" value="P-loop containing nucleoside triphosphate hydrolases"/>
    <property type="match status" value="1"/>
</dbReference>
<dbReference type="PANTHER" id="PTHR43335:SF11">
    <property type="entry name" value="ABC TRANSPORTER RELATED"/>
    <property type="match status" value="1"/>
</dbReference>
<proteinExistence type="inferred from homology"/>
<gene>
    <name evidence="4" type="ORF">JCM16418_504</name>
</gene>
<dbReference type="Gene3D" id="3.40.50.300">
    <property type="entry name" value="P-loop containing nucleotide triphosphate hydrolases"/>
    <property type="match status" value="1"/>
</dbReference>
<dbReference type="PROSITE" id="PS00211">
    <property type="entry name" value="ABC_TRANSPORTER_1"/>
    <property type="match status" value="1"/>
</dbReference>
<comment type="caution">
    <text evidence="4">The sequence shown here is derived from an EMBL/GenBank/DDBJ whole genome shotgun (WGS) entry which is preliminary data.</text>
</comment>
<dbReference type="InterPro" id="IPR017871">
    <property type="entry name" value="ABC_transporter-like_CS"/>
</dbReference>
<dbReference type="InterPro" id="IPR027417">
    <property type="entry name" value="P-loop_NTPase"/>
</dbReference>
<evidence type="ECO:0000256" key="2">
    <source>
        <dbReference type="ARBA" id="ARBA00022448"/>
    </source>
</evidence>
<dbReference type="CDD" id="cd03230">
    <property type="entry name" value="ABC_DR_subfamily_A"/>
    <property type="match status" value="1"/>
</dbReference>
<evidence type="ECO:0000256" key="1">
    <source>
        <dbReference type="ARBA" id="ARBA00005417"/>
    </source>
</evidence>
<dbReference type="EMBL" id="BAVZ01000001">
    <property type="protein sequence ID" value="GAF06544.1"/>
    <property type="molecule type" value="Genomic_DNA"/>
</dbReference>
<dbReference type="PANTHER" id="PTHR43335">
    <property type="entry name" value="ABC TRANSPORTER, ATP-BINDING PROTEIN"/>
    <property type="match status" value="1"/>
</dbReference>
<comment type="similarity">
    <text evidence="1">Belongs to the ABC transporter superfamily.</text>
</comment>
<dbReference type="STRING" id="1236976.JCM16418_504"/>
<keyword evidence="2" id="KW-0813">Transport</keyword>